<evidence type="ECO:0000256" key="1">
    <source>
        <dbReference type="SAM" id="MobiDB-lite"/>
    </source>
</evidence>
<proteinExistence type="predicted"/>
<accession>A0A9Q1QGT6</accession>
<keyword evidence="4" id="KW-1185">Reference proteome</keyword>
<reference evidence="3" key="1">
    <citation type="submission" date="2022-04" db="EMBL/GenBank/DDBJ databases">
        <title>Carnegiea gigantea Genome sequencing and assembly v2.</title>
        <authorList>
            <person name="Copetti D."/>
            <person name="Sanderson M.J."/>
            <person name="Burquez A."/>
            <person name="Wojciechowski M.F."/>
        </authorList>
    </citation>
    <scope>NUCLEOTIDE SEQUENCE</scope>
    <source>
        <strain evidence="3">SGP5-SGP5p</strain>
        <tissue evidence="3">Aerial part</tissue>
    </source>
</reference>
<feature type="transmembrane region" description="Helical" evidence="2">
    <location>
        <begin position="206"/>
        <end position="223"/>
    </location>
</feature>
<protein>
    <submittedName>
        <fullName evidence="3">Uncharacterized protein</fullName>
    </submittedName>
</protein>
<organism evidence="3 4">
    <name type="scientific">Carnegiea gigantea</name>
    <dbReference type="NCBI Taxonomy" id="171969"/>
    <lineage>
        <taxon>Eukaryota</taxon>
        <taxon>Viridiplantae</taxon>
        <taxon>Streptophyta</taxon>
        <taxon>Embryophyta</taxon>
        <taxon>Tracheophyta</taxon>
        <taxon>Spermatophyta</taxon>
        <taxon>Magnoliopsida</taxon>
        <taxon>eudicotyledons</taxon>
        <taxon>Gunneridae</taxon>
        <taxon>Pentapetalae</taxon>
        <taxon>Caryophyllales</taxon>
        <taxon>Cactineae</taxon>
        <taxon>Cactaceae</taxon>
        <taxon>Cactoideae</taxon>
        <taxon>Echinocereeae</taxon>
        <taxon>Carnegiea</taxon>
    </lineage>
</organism>
<gene>
    <name evidence="3" type="ORF">Cgig2_003986</name>
</gene>
<comment type="caution">
    <text evidence="3">The sequence shown here is derived from an EMBL/GenBank/DDBJ whole genome shotgun (WGS) entry which is preliminary data.</text>
</comment>
<keyword evidence="2" id="KW-0472">Membrane</keyword>
<feature type="region of interest" description="Disordered" evidence="1">
    <location>
        <begin position="115"/>
        <end position="193"/>
    </location>
</feature>
<keyword evidence="2" id="KW-0812">Transmembrane</keyword>
<evidence type="ECO:0000313" key="4">
    <source>
        <dbReference type="Proteomes" id="UP001153076"/>
    </source>
</evidence>
<sequence>MPMKTKGIDVLCASPASTAICKSTITEPLHRLNSYLGDHYKAFTNNLSNYSPSRAAPCISDLPLTPRRKSSADAYHLRDHHRYKRTNYTSHSSRHLLESLPSDSECHSKECLALPPSPATPDVIRSGQRELRKSRSHTGGGGGRDRVGSFMDLPHKESHNRNKATMSLALANPGDQRVMKSKSPSSAPSRDQGEERAVLAISKLCLLDYFIFVFVFVFIINLFKNRAQRVEGQLNVNFQNKFAIFMSS</sequence>
<feature type="compositionally biased region" description="Basic and acidic residues" evidence="1">
    <location>
        <begin position="143"/>
        <end position="160"/>
    </location>
</feature>
<dbReference type="EMBL" id="JAKOGI010000205">
    <property type="protein sequence ID" value="KAJ8439920.1"/>
    <property type="molecule type" value="Genomic_DNA"/>
</dbReference>
<keyword evidence="2" id="KW-1133">Transmembrane helix</keyword>
<dbReference type="AlphaFoldDB" id="A0A9Q1QGT6"/>
<dbReference type="Proteomes" id="UP001153076">
    <property type="component" value="Unassembled WGS sequence"/>
</dbReference>
<evidence type="ECO:0000256" key="2">
    <source>
        <dbReference type="SAM" id="Phobius"/>
    </source>
</evidence>
<evidence type="ECO:0000313" key="3">
    <source>
        <dbReference type="EMBL" id="KAJ8439920.1"/>
    </source>
</evidence>
<name>A0A9Q1QGT6_9CARY</name>